<dbReference type="EMBL" id="BARS01005654">
    <property type="protein sequence ID" value="GAF76663.1"/>
    <property type="molecule type" value="Genomic_DNA"/>
</dbReference>
<comment type="caution">
    <text evidence="1">The sequence shown here is derived from an EMBL/GenBank/DDBJ whole genome shotgun (WGS) entry which is preliminary data.</text>
</comment>
<organism evidence="1">
    <name type="scientific">marine sediment metagenome</name>
    <dbReference type="NCBI Taxonomy" id="412755"/>
    <lineage>
        <taxon>unclassified sequences</taxon>
        <taxon>metagenomes</taxon>
        <taxon>ecological metagenomes</taxon>
    </lineage>
</organism>
<dbReference type="AlphaFoldDB" id="X0S6I1"/>
<gene>
    <name evidence="1" type="ORF">S01H1_11091</name>
</gene>
<accession>X0S6I1</accession>
<name>X0S6I1_9ZZZZ</name>
<sequence length="344" mass="38373">MTKIYKIGTEQSGHHGHIGRQGLVGGSLPRDGLWTYMTAEEALKREYQKRWRRKRYALSQYMKKRESGEVSVPPIGDIHDKKVVEFMQDYNQLPKNVSSKSVKVLSYEDERMSGEGRYPGSALRRAGIPNKEYMQKMFYIEDATCTVKVNENEYGNGDYKSTDIMVSWADEDGRWLGSETFTLNNTMEVDMDSLYLSTAAPAGTGPKLGLRQMVMLSAQGYTSARFLANATIGKYAWAKEGATAGGGFPMNRLGNKFKSWAKSMNVLSGNRSLASLFDSVGWPSFESMYDVATFDVSAIQIKGVHITNDDVPSDMELGIGKAFLLSGNGYGHWVARLDLTKLTF</sequence>
<evidence type="ECO:0000313" key="1">
    <source>
        <dbReference type="EMBL" id="GAF76663.1"/>
    </source>
</evidence>
<protein>
    <submittedName>
        <fullName evidence="1">Uncharacterized protein</fullName>
    </submittedName>
</protein>
<proteinExistence type="predicted"/>
<reference evidence="1" key="1">
    <citation type="journal article" date="2014" name="Front. Microbiol.">
        <title>High frequency of phylogenetically diverse reductive dehalogenase-homologous genes in deep subseafloor sedimentary metagenomes.</title>
        <authorList>
            <person name="Kawai M."/>
            <person name="Futagami T."/>
            <person name="Toyoda A."/>
            <person name="Takaki Y."/>
            <person name="Nishi S."/>
            <person name="Hori S."/>
            <person name="Arai W."/>
            <person name="Tsubouchi T."/>
            <person name="Morono Y."/>
            <person name="Uchiyama I."/>
            <person name="Ito T."/>
            <person name="Fujiyama A."/>
            <person name="Inagaki F."/>
            <person name="Takami H."/>
        </authorList>
    </citation>
    <scope>NUCLEOTIDE SEQUENCE</scope>
    <source>
        <strain evidence="1">Expedition CK06-06</strain>
    </source>
</reference>